<feature type="region of interest" description="Disordered" evidence="1">
    <location>
        <begin position="116"/>
        <end position="159"/>
    </location>
</feature>
<keyword evidence="3" id="KW-1185">Reference proteome</keyword>
<name>A0ABN8XM57_RANTA</name>
<protein>
    <submittedName>
        <fullName evidence="2">Uncharacterized protein</fullName>
    </submittedName>
</protein>
<comment type="caution">
    <text evidence="2">The sequence shown here is derived from an EMBL/GenBank/DDBJ whole genome shotgun (WGS) entry which is preliminary data.</text>
</comment>
<evidence type="ECO:0000313" key="3">
    <source>
        <dbReference type="Proteomes" id="UP001176941"/>
    </source>
</evidence>
<proteinExistence type="predicted"/>
<accession>A0ABN8XM57</accession>
<gene>
    <name evidence="2" type="ORF">MRATA1EN1_LOCUS32136</name>
</gene>
<evidence type="ECO:0000256" key="1">
    <source>
        <dbReference type="SAM" id="MobiDB-lite"/>
    </source>
</evidence>
<feature type="compositionally biased region" description="Basic and acidic residues" evidence="1">
    <location>
        <begin position="141"/>
        <end position="159"/>
    </location>
</feature>
<organism evidence="2 3">
    <name type="scientific">Rangifer tarandus platyrhynchus</name>
    <name type="common">Svalbard reindeer</name>
    <dbReference type="NCBI Taxonomy" id="3082113"/>
    <lineage>
        <taxon>Eukaryota</taxon>
        <taxon>Metazoa</taxon>
        <taxon>Chordata</taxon>
        <taxon>Craniata</taxon>
        <taxon>Vertebrata</taxon>
        <taxon>Euteleostomi</taxon>
        <taxon>Mammalia</taxon>
        <taxon>Eutheria</taxon>
        <taxon>Laurasiatheria</taxon>
        <taxon>Artiodactyla</taxon>
        <taxon>Ruminantia</taxon>
        <taxon>Pecora</taxon>
        <taxon>Cervidae</taxon>
        <taxon>Odocoileinae</taxon>
        <taxon>Rangifer</taxon>
    </lineage>
</organism>
<dbReference type="EMBL" id="CATKSN020000908">
    <property type="protein sequence ID" value="CAI9150518.1"/>
    <property type="molecule type" value="Genomic_DNA"/>
</dbReference>
<sequence>MPGLLSAGPWAQPRPPTGNGCAASELDMVLSLKLGPPKGVESLQMLCDVFTRATDVVSLQQGITGHHFPTWFVWRRRWEQDEFGDRGLSLSRAGNASGRRVPPSLWGQASPGLCSEGLSGTLTQQPLLPKSGAAGSQMSSKCHEGSHQSDEEVTAKTRSEGPHLVLGIQQGNTEWDPTSGWSEPGAETCGAAAPEPLPPTVFPLSRLRPLPWGLPGGAPCLYAAMSTQRCSFCPSSASLGLAGHSLLRLGCRPVGGAVVGSVGLHLWASGFHRVWLGDPGRKGEGRAASAGSIPTPADPLAWTASPLGGPLWWWCWTPCGLQARPPAPVKMPS</sequence>
<reference evidence="2" key="1">
    <citation type="submission" date="2023-04" db="EMBL/GenBank/DDBJ databases">
        <authorList>
            <consortium name="ELIXIR-Norway"/>
        </authorList>
    </citation>
    <scope>NUCLEOTIDE SEQUENCE [LARGE SCALE GENOMIC DNA]</scope>
</reference>
<dbReference type="Proteomes" id="UP001176941">
    <property type="component" value="Unassembled WGS sequence"/>
</dbReference>
<evidence type="ECO:0000313" key="2">
    <source>
        <dbReference type="EMBL" id="CAI9150518.1"/>
    </source>
</evidence>